<organism evidence="1 2">
    <name type="scientific">Flectobacillus rivi</name>
    <dbReference type="NCBI Taxonomy" id="2984209"/>
    <lineage>
        <taxon>Bacteria</taxon>
        <taxon>Pseudomonadati</taxon>
        <taxon>Bacteroidota</taxon>
        <taxon>Cytophagia</taxon>
        <taxon>Cytophagales</taxon>
        <taxon>Flectobacillaceae</taxon>
        <taxon>Flectobacillus</taxon>
    </lineage>
</organism>
<proteinExistence type="predicted"/>
<dbReference type="RefSeq" id="WP_283383796.1">
    <property type="nucleotide sequence ID" value="NZ_JASHIE010000038.1"/>
</dbReference>
<keyword evidence="2" id="KW-1185">Reference proteome</keyword>
<dbReference type="Proteomes" id="UP001225761">
    <property type="component" value="Unassembled WGS sequence"/>
</dbReference>
<feature type="non-terminal residue" evidence="1">
    <location>
        <position position="103"/>
    </location>
</feature>
<comment type="caution">
    <text evidence="1">The sequence shown here is derived from an EMBL/GenBank/DDBJ whole genome shotgun (WGS) entry which is preliminary data.</text>
</comment>
<reference evidence="1 2" key="1">
    <citation type="submission" date="2023-05" db="EMBL/GenBank/DDBJ databases">
        <title>Novel species of genus Flectobacillus isolated from stream in China.</title>
        <authorList>
            <person name="Lu H."/>
        </authorList>
    </citation>
    <scope>NUCLEOTIDE SEQUENCE [LARGE SCALE GENOMIC DNA]</scope>
    <source>
        <strain evidence="1 2">LFS242W</strain>
    </source>
</reference>
<protein>
    <submittedName>
        <fullName evidence="1">Uncharacterized protein</fullName>
    </submittedName>
</protein>
<sequence length="103" mass="11069">MMTYIIQEKVLGFFQRYGKSLGVAVLMLMLWESSYGQACNYKSGTVTMSLSGQTTGSNVSSQLVLTNSSGIIQYVSPVNVMSIANVSANTYQAVAVTYTNSVS</sequence>
<evidence type="ECO:0000313" key="1">
    <source>
        <dbReference type="EMBL" id="MDI9877783.1"/>
    </source>
</evidence>
<accession>A0ABT6Z9H5</accession>
<gene>
    <name evidence="1" type="ORF">QM481_24820</name>
</gene>
<dbReference type="EMBL" id="JASHIE010000038">
    <property type="protein sequence ID" value="MDI9877783.1"/>
    <property type="molecule type" value="Genomic_DNA"/>
</dbReference>
<name>A0ABT6Z9H5_9BACT</name>
<evidence type="ECO:0000313" key="2">
    <source>
        <dbReference type="Proteomes" id="UP001225761"/>
    </source>
</evidence>